<evidence type="ECO:0000256" key="1">
    <source>
        <dbReference type="ARBA" id="ARBA00004196"/>
    </source>
</evidence>
<gene>
    <name evidence="8" type="ORF">ATC1_1111</name>
</gene>
<dbReference type="OrthoDB" id="159290at2"/>
<dbReference type="Pfam" id="PF25967">
    <property type="entry name" value="RND-MFP_C"/>
    <property type="match status" value="1"/>
</dbReference>
<dbReference type="GO" id="GO:0022857">
    <property type="term" value="F:transmembrane transporter activity"/>
    <property type="evidence" value="ECO:0007669"/>
    <property type="project" value="InterPro"/>
</dbReference>
<dbReference type="Gene3D" id="2.40.50.100">
    <property type="match status" value="1"/>
</dbReference>
<dbReference type="Pfam" id="PF25973">
    <property type="entry name" value="BSH_CzcB"/>
    <property type="match status" value="1"/>
</dbReference>
<accession>A0A0K8P8W8</accession>
<evidence type="ECO:0000256" key="3">
    <source>
        <dbReference type="ARBA" id="ARBA00023054"/>
    </source>
</evidence>
<dbReference type="Gene3D" id="2.40.420.20">
    <property type="match status" value="1"/>
</dbReference>
<comment type="similarity">
    <text evidence="2">Belongs to the membrane fusion protein (MFP) (TC 8.A.1) family.</text>
</comment>
<dbReference type="GO" id="GO:0016020">
    <property type="term" value="C:membrane"/>
    <property type="evidence" value="ECO:0007669"/>
    <property type="project" value="InterPro"/>
</dbReference>
<dbReference type="RefSeq" id="WP_062276740.1">
    <property type="nucleotide sequence ID" value="NZ_DF968179.1"/>
</dbReference>
<feature type="domain" description="CzcB-like barrel-sandwich hybrid" evidence="6">
    <location>
        <begin position="64"/>
        <end position="312"/>
    </location>
</feature>
<evidence type="ECO:0000313" key="8">
    <source>
        <dbReference type="EMBL" id="GAP39092.1"/>
    </source>
</evidence>
<evidence type="ECO:0000313" key="9">
    <source>
        <dbReference type="Proteomes" id="UP000053370"/>
    </source>
</evidence>
<feature type="compositionally biased region" description="Polar residues" evidence="4">
    <location>
        <begin position="519"/>
        <end position="530"/>
    </location>
</feature>
<dbReference type="SUPFAM" id="SSF51230">
    <property type="entry name" value="Single hybrid motif"/>
    <property type="match status" value="1"/>
</dbReference>
<dbReference type="Proteomes" id="UP000053370">
    <property type="component" value="Unassembled WGS sequence"/>
</dbReference>
<reference evidence="8" key="1">
    <citation type="journal article" date="2015" name="Genome Announc.">
        <title>Draft Genome Sequence of Anaerolineae Strain TC1, a Novel Isolate from a Methanogenic Wastewater Treatment System.</title>
        <authorList>
            <person name="Matsuura N."/>
            <person name="Tourlousse D.M."/>
            <person name="Sun L."/>
            <person name="Toyonaga M."/>
            <person name="Kuroda K."/>
            <person name="Ohashi A."/>
            <person name="Cruz R."/>
            <person name="Yamaguchi T."/>
            <person name="Sekiguchi Y."/>
        </authorList>
    </citation>
    <scope>NUCLEOTIDE SEQUENCE [LARGE SCALE GENOMIC DNA]</scope>
    <source>
        <strain evidence="8">TC1</strain>
    </source>
</reference>
<dbReference type="InterPro" id="IPR058636">
    <property type="entry name" value="Beta-barrel_YknX"/>
</dbReference>
<keyword evidence="3" id="KW-0175">Coiled coil</keyword>
<evidence type="ECO:0000256" key="2">
    <source>
        <dbReference type="ARBA" id="ARBA00009477"/>
    </source>
</evidence>
<dbReference type="Gene3D" id="2.40.30.170">
    <property type="match status" value="1"/>
</dbReference>
<dbReference type="AlphaFoldDB" id="A0A0K8P8W8"/>
<keyword evidence="9" id="KW-1185">Reference proteome</keyword>
<dbReference type="EMBL" id="DF968179">
    <property type="protein sequence ID" value="GAP39092.1"/>
    <property type="molecule type" value="Genomic_DNA"/>
</dbReference>
<dbReference type="InterPro" id="IPR058627">
    <property type="entry name" value="MdtA-like_C"/>
</dbReference>
<dbReference type="PANTHER" id="PTHR32347">
    <property type="entry name" value="EFFLUX SYSTEM COMPONENT YKNX-RELATED"/>
    <property type="match status" value="1"/>
</dbReference>
<evidence type="ECO:0000259" key="7">
    <source>
        <dbReference type="Pfam" id="PF25990"/>
    </source>
</evidence>
<dbReference type="InterPro" id="IPR011053">
    <property type="entry name" value="Single_hybrid_motif"/>
</dbReference>
<evidence type="ECO:0000259" key="5">
    <source>
        <dbReference type="Pfam" id="PF25967"/>
    </source>
</evidence>
<feature type="domain" description="Multidrug resistance protein MdtA-like C-terminal permuted SH3" evidence="5">
    <location>
        <begin position="398"/>
        <end position="453"/>
    </location>
</feature>
<evidence type="ECO:0000259" key="6">
    <source>
        <dbReference type="Pfam" id="PF25973"/>
    </source>
</evidence>
<dbReference type="NCBIfam" id="TIGR01730">
    <property type="entry name" value="RND_mfp"/>
    <property type="match status" value="1"/>
</dbReference>
<protein>
    <submittedName>
        <fullName evidence="8">RND family efflux transporter, MFP subunit</fullName>
    </submittedName>
</protein>
<dbReference type="STRING" id="1678840.ATC1_1111"/>
<feature type="region of interest" description="Disordered" evidence="4">
    <location>
        <begin position="511"/>
        <end position="530"/>
    </location>
</feature>
<dbReference type="CDD" id="cd06849">
    <property type="entry name" value="lipoyl_domain"/>
    <property type="match status" value="1"/>
</dbReference>
<dbReference type="PROSITE" id="PS51257">
    <property type="entry name" value="PROKAR_LIPOPROTEIN"/>
    <property type="match status" value="1"/>
</dbReference>
<dbReference type="PRINTS" id="PR01490">
    <property type="entry name" value="RTXTOXIND"/>
</dbReference>
<feature type="region of interest" description="Disordered" evidence="4">
    <location>
        <begin position="553"/>
        <end position="575"/>
    </location>
</feature>
<feature type="domain" description="YknX-like beta-barrel" evidence="7">
    <location>
        <begin position="321"/>
        <end position="391"/>
    </location>
</feature>
<proteinExistence type="inferred from homology"/>
<dbReference type="InterPro" id="IPR006143">
    <property type="entry name" value="RND_pump_MFP"/>
</dbReference>
<dbReference type="InterPro" id="IPR050465">
    <property type="entry name" value="UPF0194_transport"/>
</dbReference>
<dbReference type="Pfam" id="PF25990">
    <property type="entry name" value="Beta-barrel_YknX"/>
    <property type="match status" value="1"/>
</dbReference>
<comment type="subcellular location">
    <subcellularLocation>
        <location evidence="1">Cell envelope</location>
    </subcellularLocation>
</comment>
<sequence length="599" mass="64985">MTHKKQNRKILSILLFMMIISGCTLLSKLQASKNEETQELTFTAVTGKIDRSIDFIGNVEFNQSAKLVWKTDGVIGKVLVKLGDSVKKGDVLAELETDSMKSAVILAEKTLIDAQEALSDVIETKTSKMNAYSTLTVNEISLKSTKQAQEALYYPRADQLTIEMAYDAYMLAVENFNYAKADYDSVKNSKGWEDQARQTYYESYLSTYNAMIEAYENWVWTKGQPTDTELAVAQGAVAVAQQAYDEALKEYQTYESMPRQKDIQEAEINVTNAENVYNKRNIIASFDGTVTSSQAEVGHYVEAGTVAFGIDDMTSIFIPLQISEIDIHKLFVGQKVNISLDAVPDKTYSGIIGKISDLGEESDSIVTFETLVEITDPDANIKAGMTAETEIILEEKENVVLIPTNAVSQKDGKSYVTVSSENGWNSVEVSTGIRSNLLIEITSGISEGDVVKVPSIDSRIYTELGIQPAVAGQFQGMPGSASFNPVGGEQTQIIGDDDQSVAGKVSADTNVSMDGKNLQPGNQTGIPSGQVTDRQFGGLEGTKMPMGPNSNGVMAPGQGNRPSADGFPPSEMLPTMNLTVSSADQKFVEESVSTPAPTD</sequence>
<evidence type="ECO:0000256" key="4">
    <source>
        <dbReference type="SAM" id="MobiDB-lite"/>
    </source>
</evidence>
<organism evidence="8">
    <name type="scientific">Flexilinea flocculi</name>
    <dbReference type="NCBI Taxonomy" id="1678840"/>
    <lineage>
        <taxon>Bacteria</taxon>
        <taxon>Bacillati</taxon>
        <taxon>Chloroflexota</taxon>
        <taxon>Anaerolineae</taxon>
        <taxon>Anaerolineales</taxon>
        <taxon>Anaerolineaceae</taxon>
        <taxon>Flexilinea</taxon>
    </lineage>
</organism>
<dbReference type="GO" id="GO:0030313">
    <property type="term" value="C:cell envelope"/>
    <property type="evidence" value="ECO:0007669"/>
    <property type="project" value="UniProtKB-SubCell"/>
</dbReference>
<name>A0A0K8P8W8_9CHLR</name>
<dbReference type="InterPro" id="IPR058647">
    <property type="entry name" value="BSH_CzcB-like"/>
</dbReference>